<dbReference type="Proteomes" id="UP000199233">
    <property type="component" value="Unassembled WGS sequence"/>
</dbReference>
<protein>
    <submittedName>
        <fullName evidence="8">Toluene 4-monooxygenase protein C</fullName>
    </submittedName>
</protein>
<dbReference type="PROSITE" id="PS51296">
    <property type="entry name" value="RIESKE"/>
    <property type="match status" value="1"/>
</dbReference>
<dbReference type="InterPro" id="IPR036922">
    <property type="entry name" value="Rieske_2Fe-2S_sf"/>
</dbReference>
<dbReference type="Pfam" id="PF00355">
    <property type="entry name" value="Rieske"/>
    <property type="match status" value="1"/>
</dbReference>
<evidence type="ECO:0000256" key="1">
    <source>
        <dbReference type="ARBA" id="ARBA00022714"/>
    </source>
</evidence>
<evidence type="ECO:0000313" key="8">
    <source>
        <dbReference type="EMBL" id="SEP89129.1"/>
    </source>
</evidence>
<dbReference type="AlphaFoldDB" id="A0A1H9BJS9"/>
<evidence type="ECO:0000256" key="4">
    <source>
        <dbReference type="ARBA" id="ARBA00023014"/>
    </source>
</evidence>
<dbReference type="InterPro" id="IPR017941">
    <property type="entry name" value="Rieske_2Fe-2S"/>
</dbReference>
<evidence type="ECO:0000256" key="5">
    <source>
        <dbReference type="ARBA" id="ARBA00034078"/>
    </source>
</evidence>
<sequence>MAFEKLCKMDDLWEGEMEAFEVGDQEILVVWPTDGEIVAFQAVCPHQDIPLVEGKFDGKSIICRAHQWAFDCRTGAGINPSDCRLAKYPVKVEGEHLMVDTAGVQPLFAHT</sequence>
<keyword evidence="8" id="KW-0560">Oxidoreductase</keyword>
<dbReference type="RefSeq" id="WP_093281977.1">
    <property type="nucleotide sequence ID" value="NZ_FOFS01000002.1"/>
</dbReference>
<dbReference type="PANTHER" id="PTHR21496">
    <property type="entry name" value="FERREDOXIN-RELATED"/>
    <property type="match status" value="1"/>
</dbReference>
<evidence type="ECO:0000256" key="6">
    <source>
        <dbReference type="ARBA" id="ARBA00038001"/>
    </source>
</evidence>
<dbReference type="GO" id="GO:0051537">
    <property type="term" value="F:2 iron, 2 sulfur cluster binding"/>
    <property type="evidence" value="ECO:0007669"/>
    <property type="project" value="UniProtKB-KW"/>
</dbReference>
<dbReference type="EMBL" id="FOFS01000002">
    <property type="protein sequence ID" value="SEP89129.1"/>
    <property type="molecule type" value="Genomic_DNA"/>
</dbReference>
<comment type="cofactor">
    <cofactor evidence="5">
        <name>[2Fe-2S] cluster</name>
        <dbReference type="ChEBI" id="CHEBI:190135"/>
    </cofactor>
</comment>
<dbReference type="CDD" id="cd03474">
    <property type="entry name" value="Rieske_T4moC"/>
    <property type="match status" value="1"/>
</dbReference>
<proteinExistence type="inferred from homology"/>
<keyword evidence="2" id="KW-0479">Metal-binding</keyword>
<keyword evidence="9" id="KW-1185">Reference proteome</keyword>
<keyword evidence="4" id="KW-0411">Iron-sulfur</keyword>
<feature type="domain" description="Rieske" evidence="7">
    <location>
        <begin position="4"/>
        <end position="99"/>
    </location>
</feature>
<evidence type="ECO:0000256" key="3">
    <source>
        <dbReference type="ARBA" id="ARBA00023004"/>
    </source>
</evidence>
<evidence type="ECO:0000256" key="2">
    <source>
        <dbReference type="ARBA" id="ARBA00022723"/>
    </source>
</evidence>
<organism evidence="8 9">
    <name type="scientific">Solimonas aquatica</name>
    <dbReference type="NCBI Taxonomy" id="489703"/>
    <lineage>
        <taxon>Bacteria</taxon>
        <taxon>Pseudomonadati</taxon>
        <taxon>Pseudomonadota</taxon>
        <taxon>Gammaproteobacteria</taxon>
        <taxon>Nevskiales</taxon>
        <taxon>Nevskiaceae</taxon>
        <taxon>Solimonas</taxon>
    </lineage>
</organism>
<accession>A0A1H9BJS9</accession>
<dbReference type="SUPFAM" id="SSF50022">
    <property type="entry name" value="ISP domain"/>
    <property type="match status" value="1"/>
</dbReference>
<keyword evidence="8" id="KW-0503">Monooxygenase</keyword>
<dbReference type="STRING" id="489703.SAMN04488038_102119"/>
<keyword evidence="3" id="KW-0408">Iron</keyword>
<dbReference type="PANTHER" id="PTHR21496:SF0">
    <property type="entry name" value="RIESKE DOMAIN-CONTAINING PROTEIN"/>
    <property type="match status" value="1"/>
</dbReference>
<dbReference type="GO" id="GO:0004497">
    <property type="term" value="F:monooxygenase activity"/>
    <property type="evidence" value="ECO:0007669"/>
    <property type="project" value="UniProtKB-KW"/>
</dbReference>
<evidence type="ECO:0000259" key="7">
    <source>
        <dbReference type="PROSITE" id="PS51296"/>
    </source>
</evidence>
<gene>
    <name evidence="8" type="ORF">SAMN04488038_102119</name>
</gene>
<dbReference type="OrthoDB" id="9800167at2"/>
<comment type="similarity">
    <text evidence="6">Belongs to the bacterial ring-hydroxylating dioxygenase ferredoxin component family.</text>
</comment>
<evidence type="ECO:0000313" key="9">
    <source>
        <dbReference type="Proteomes" id="UP000199233"/>
    </source>
</evidence>
<reference evidence="8 9" key="1">
    <citation type="submission" date="2016-10" db="EMBL/GenBank/DDBJ databases">
        <authorList>
            <person name="de Groot N.N."/>
        </authorList>
    </citation>
    <scope>NUCLEOTIDE SEQUENCE [LARGE SCALE GENOMIC DNA]</scope>
    <source>
        <strain evidence="8 9">DSM 25927</strain>
    </source>
</reference>
<keyword evidence="1" id="KW-0001">2Fe-2S</keyword>
<dbReference type="GO" id="GO:0046872">
    <property type="term" value="F:metal ion binding"/>
    <property type="evidence" value="ECO:0007669"/>
    <property type="project" value="UniProtKB-KW"/>
</dbReference>
<name>A0A1H9BJS9_9GAMM</name>
<dbReference type="Gene3D" id="2.102.10.10">
    <property type="entry name" value="Rieske [2Fe-2S] iron-sulphur domain"/>
    <property type="match status" value="1"/>
</dbReference>